<dbReference type="WBParaSite" id="PS1159_v2.g9746.t1">
    <property type="protein sequence ID" value="PS1159_v2.g9746.t1"/>
    <property type="gene ID" value="PS1159_v2.g9746"/>
</dbReference>
<reference evidence="2" key="1">
    <citation type="submission" date="2022-11" db="UniProtKB">
        <authorList>
            <consortium name="WormBaseParasite"/>
        </authorList>
    </citation>
    <scope>IDENTIFICATION</scope>
</reference>
<sequence length="141" mass="16647">MSEVSEEIRILYNAFEEMLRTKDNHLSYFNDETLRQHVHTIVEQNQCEVLHSMIKSLAVYYLNCNIFIPLTNSINTDMTKLLQSLDDYYIAMTFISEIVEELNKVYVEPVSKMGEQILKEQIQALENDEIRNLLSMIVYKM</sequence>
<evidence type="ECO:0000313" key="1">
    <source>
        <dbReference type="Proteomes" id="UP000887580"/>
    </source>
</evidence>
<dbReference type="Proteomes" id="UP000887580">
    <property type="component" value="Unplaced"/>
</dbReference>
<evidence type="ECO:0000313" key="2">
    <source>
        <dbReference type="WBParaSite" id="PS1159_v2.g9746.t1"/>
    </source>
</evidence>
<name>A0AC35GXI4_9BILA</name>
<accession>A0AC35GXI4</accession>
<protein>
    <submittedName>
        <fullName evidence="2">Uncharacterized protein</fullName>
    </submittedName>
</protein>
<proteinExistence type="predicted"/>
<organism evidence="1 2">
    <name type="scientific">Panagrolaimus sp. PS1159</name>
    <dbReference type="NCBI Taxonomy" id="55785"/>
    <lineage>
        <taxon>Eukaryota</taxon>
        <taxon>Metazoa</taxon>
        <taxon>Ecdysozoa</taxon>
        <taxon>Nematoda</taxon>
        <taxon>Chromadorea</taxon>
        <taxon>Rhabditida</taxon>
        <taxon>Tylenchina</taxon>
        <taxon>Panagrolaimomorpha</taxon>
        <taxon>Panagrolaimoidea</taxon>
        <taxon>Panagrolaimidae</taxon>
        <taxon>Panagrolaimus</taxon>
    </lineage>
</organism>